<dbReference type="InterPro" id="IPR005786">
    <property type="entry name" value="B_amino_transII"/>
</dbReference>
<comment type="pathway">
    <text evidence="2 16">Amino-acid biosynthesis; L-isoleucine biosynthesis; L-isoleucine from 2-oxobutanoate: step 4/4.</text>
</comment>
<dbReference type="CDD" id="cd01557">
    <property type="entry name" value="BCAT_beta_family"/>
    <property type="match status" value="1"/>
</dbReference>
<dbReference type="EMBL" id="CP017151">
    <property type="protein sequence ID" value="AOR75243.1"/>
    <property type="molecule type" value="Genomic_DNA"/>
</dbReference>
<proteinExistence type="inferred from homology"/>
<dbReference type="InterPro" id="IPR036038">
    <property type="entry name" value="Aminotransferase-like"/>
</dbReference>
<evidence type="ECO:0000256" key="9">
    <source>
        <dbReference type="ARBA" id="ARBA00048212"/>
    </source>
</evidence>
<dbReference type="GO" id="GO:0052656">
    <property type="term" value="F:L-isoleucine-2-oxoglutarate transaminase activity"/>
    <property type="evidence" value="ECO:0007669"/>
    <property type="project" value="RHEA"/>
</dbReference>
<dbReference type="GO" id="GO:0009098">
    <property type="term" value="P:L-leucine biosynthetic process"/>
    <property type="evidence" value="ECO:0007669"/>
    <property type="project" value="UniProtKB-UniPathway"/>
</dbReference>
<gene>
    <name evidence="17" type="ORF">LACFE_CDS1800</name>
</gene>
<dbReference type="SUPFAM" id="SSF56752">
    <property type="entry name" value="D-aminoacid aminotransferase-like PLP-dependent enzymes"/>
    <property type="match status" value="1"/>
</dbReference>
<dbReference type="InterPro" id="IPR043131">
    <property type="entry name" value="BCAT-like_N"/>
</dbReference>
<evidence type="ECO:0000256" key="8">
    <source>
        <dbReference type="ARBA" id="ARBA00022898"/>
    </source>
</evidence>
<evidence type="ECO:0000256" key="7">
    <source>
        <dbReference type="ARBA" id="ARBA00022679"/>
    </source>
</evidence>
<dbReference type="PANTHER" id="PTHR42825">
    <property type="entry name" value="AMINO ACID AMINOTRANSFERASE"/>
    <property type="match status" value="1"/>
</dbReference>
<dbReference type="UniPathway" id="UPA00047">
    <property type="reaction ID" value="UER00058"/>
</dbReference>
<comment type="pathway">
    <text evidence="4 16">Amino-acid biosynthesis; L-leucine biosynthesis; L-leucine from 3-methyl-2-oxobutanoate: step 4/4.</text>
</comment>
<dbReference type="InterPro" id="IPR043132">
    <property type="entry name" value="BCAT-like_C"/>
</dbReference>
<evidence type="ECO:0000256" key="4">
    <source>
        <dbReference type="ARBA" id="ARBA00005072"/>
    </source>
</evidence>
<dbReference type="Gene3D" id="3.30.470.10">
    <property type="match status" value="1"/>
</dbReference>
<comment type="catalytic activity">
    <reaction evidence="11 15">
        <text>L-leucine + 2-oxoglutarate = 4-methyl-2-oxopentanoate + L-glutamate</text>
        <dbReference type="Rhea" id="RHEA:18321"/>
        <dbReference type="ChEBI" id="CHEBI:16810"/>
        <dbReference type="ChEBI" id="CHEBI:17865"/>
        <dbReference type="ChEBI" id="CHEBI:29985"/>
        <dbReference type="ChEBI" id="CHEBI:57427"/>
        <dbReference type="EC" id="2.6.1.42"/>
    </reaction>
</comment>
<evidence type="ECO:0000256" key="12">
    <source>
        <dbReference type="PIRSR" id="PIRSR006468-1"/>
    </source>
</evidence>
<sequence length="345" mass="38145">MTMTKTRVEDLDWNNLGFEYHDLPYSWTEEFKDGQWQGGHLTTESTLTLNEAAEVLHYGQEVFEGLKAYRTKDGQVNLFRPDQNAKRMVNSAKRMMMEPYPEEKFLEAVKAVVKANQEFVPPYGSGGTLYLRPFMVGTQPVVGVVPSNTYTFRVYATPVGAYVKGLNPVPFTVSKYDRAAYAGTGQAKTAGNYAGSLLPEMEAKKAGFADCLFLDPREHKYVDEFSGANFFGVTKDGQFVTPKSESILPSVTKRSLLQVAAELGLNPVEKQLEVDHLDDLAEAGAMGTAAVISPVGSLTYKGKKQVFYSETETGPVTTKLYNYLTGVQNGDVEDKFGWVVPVDLD</sequence>
<dbReference type="PROSITE" id="PS00770">
    <property type="entry name" value="AA_TRANSFER_CLASS_4"/>
    <property type="match status" value="1"/>
</dbReference>
<evidence type="ECO:0000256" key="14">
    <source>
        <dbReference type="RuleBase" id="RU004516"/>
    </source>
</evidence>
<dbReference type="GO" id="GO:0009097">
    <property type="term" value="P:isoleucine biosynthetic process"/>
    <property type="evidence" value="ECO:0007669"/>
    <property type="project" value="UniProtKB-UniPathway"/>
</dbReference>
<evidence type="ECO:0000256" key="15">
    <source>
        <dbReference type="RuleBase" id="RU004517"/>
    </source>
</evidence>
<reference evidence="17 18" key="1">
    <citation type="submission" date="2016-09" db="EMBL/GenBank/DDBJ databases">
        <title>Genome Sequence of the Lactobacillus fermentum strain NCC2970 (CNCM I-5068).</title>
        <authorList>
            <person name="Barretto C."/>
            <person name="Ngom-Bru C."/>
            <person name="Genevaz A."/>
            <person name="Fournier C."/>
            <person name="Moine D."/>
            <person name="Kassam M."/>
            <person name="Iltis A."/>
            <person name="Sagory-Zalkind P."/>
            <person name="Faucherand G."/>
            <person name="Descombes P."/>
            <person name="Duboux S."/>
        </authorList>
    </citation>
    <scope>NUCLEOTIDE SEQUENCE [LARGE SCALE GENOMIC DNA]</scope>
    <source>
        <strain evidence="17 18">NCC2970</strain>
    </source>
</reference>
<evidence type="ECO:0000313" key="17">
    <source>
        <dbReference type="EMBL" id="AOR75243.1"/>
    </source>
</evidence>
<keyword evidence="15" id="KW-0028">Amino-acid biosynthesis</keyword>
<comment type="pathway">
    <text evidence="3 16">Amino-acid biosynthesis; L-valine biosynthesis; L-valine from pyruvate: step 4/4.</text>
</comment>
<dbReference type="PIRSF" id="PIRSF006468">
    <property type="entry name" value="BCAT1"/>
    <property type="match status" value="1"/>
</dbReference>
<evidence type="ECO:0000256" key="3">
    <source>
        <dbReference type="ARBA" id="ARBA00004931"/>
    </source>
</evidence>
<dbReference type="NCBIfam" id="TIGR01123">
    <property type="entry name" value="ilvE_II"/>
    <property type="match status" value="1"/>
</dbReference>
<dbReference type="GO" id="GO:0052654">
    <property type="term" value="F:L-leucine-2-oxoglutarate transaminase activity"/>
    <property type="evidence" value="ECO:0007669"/>
    <property type="project" value="RHEA"/>
</dbReference>
<dbReference type="InterPro" id="IPR033939">
    <property type="entry name" value="BCAT_family"/>
</dbReference>
<organism evidence="17 18">
    <name type="scientific">Limosilactobacillus fermentum</name>
    <name type="common">Lactobacillus fermentum</name>
    <dbReference type="NCBI Taxonomy" id="1613"/>
    <lineage>
        <taxon>Bacteria</taxon>
        <taxon>Bacillati</taxon>
        <taxon>Bacillota</taxon>
        <taxon>Bacilli</taxon>
        <taxon>Lactobacillales</taxon>
        <taxon>Lactobacillaceae</taxon>
        <taxon>Limosilactobacillus</taxon>
    </lineage>
</organism>
<dbReference type="GO" id="GO:0052655">
    <property type="term" value="F:L-valine-2-oxoglutarate transaminase activity"/>
    <property type="evidence" value="ECO:0007669"/>
    <property type="project" value="RHEA"/>
</dbReference>
<evidence type="ECO:0000313" key="18">
    <source>
        <dbReference type="Proteomes" id="UP000094714"/>
    </source>
</evidence>
<dbReference type="Pfam" id="PF01063">
    <property type="entry name" value="Aminotran_4"/>
    <property type="match status" value="1"/>
</dbReference>
<dbReference type="EC" id="2.6.1.42" evidence="15"/>
<dbReference type="UniPathway" id="UPA00049">
    <property type="reaction ID" value="UER00062"/>
</dbReference>
<keyword evidence="6 15" id="KW-0032">Aminotransferase</keyword>
<evidence type="ECO:0000256" key="13">
    <source>
        <dbReference type="RuleBase" id="RU004106"/>
    </source>
</evidence>
<dbReference type="NCBIfam" id="NF009897">
    <property type="entry name" value="PRK13357.1"/>
    <property type="match status" value="1"/>
</dbReference>
<dbReference type="InterPro" id="IPR001544">
    <property type="entry name" value="Aminotrans_IV"/>
</dbReference>
<evidence type="ECO:0000256" key="2">
    <source>
        <dbReference type="ARBA" id="ARBA00004824"/>
    </source>
</evidence>
<evidence type="ECO:0000256" key="5">
    <source>
        <dbReference type="ARBA" id="ARBA00009320"/>
    </source>
</evidence>
<dbReference type="UniPathway" id="UPA00048">
    <property type="reaction ID" value="UER00073"/>
</dbReference>
<dbReference type="PATRIC" id="fig|1613.112.peg.1885"/>
<comment type="catalytic activity">
    <reaction evidence="10 15">
        <text>L-isoleucine + 2-oxoglutarate = (S)-3-methyl-2-oxopentanoate + L-glutamate</text>
        <dbReference type="Rhea" id="RHEA:24801"/>
        <dbReference type="ChEBI" id="CHEBI:16810"/>
        <dbReference type="ChEBI" id="CHEBI:29985"/>
        <dbReference type="ChEBI" id="CHEBI:35146"/>
        <dbReference type="ChEBI" id="CHEBI:58045"/>
        <dbReference type="EC" id="2.6.1.42"/>
    </reaction>
</comment>
<evidence type="ECO:0000256" key="6">
    <source>
        <dbReference type="ARBA" id="ARBA00022576"/>
    </source>
</evidence>
<dbReference type="GO" id="GO:0009099">
    <property type="term" value="P:L-valine biosynthetic process"/>
    <property type="evidence" value="ECO:0007669"/>
    <property type="project" value="UniProtKB-UniPathway"/>
</dbReference>
<dbReference type="PANTHER" id="PTHR42825:SF2">
    <property type="entry name" value="BRANCHED-CHAIN-AMINO-ACID AMINOTRANSFERASE 3, CHLOROPLASTIC-RELATED"/>
    <property type="match status" value="1"/>
</dbReference>
<keyword evidence="8 14" id="KW-0663">Pyridoxal phosphate</keyword>
<evidence type="ECO:0000256" key="11">
    <source>
        <dbReference type="ARBA" id="ARBA00049229"/>
    </source>
</evidence>
<comment type="similarity">
    <text evidence="5 13">Belongs to the class-IV pyridoxal-phosphate-dependent aminotransferase family.</text>
</comment>
<feature type="modified residue" description="N6-(pyridoxal phosphate)lysine" evidence="12">
    <location>
        <position position="188"/>
    </location>
</feature>
<dbReference type="Gene3D" id="3.20.10.10">
    <property type="entry name" value="D-amino Acid Aminotransferase, subunit A, domain 2"/>
    <property type="match status" value="1"/>
</dbReference>
<evidence type="ECO:0000256" key="1">
    <source>
        <dbReference type="ARBA" id="ARBA00001933"/>
    </source>
</evidence>
<dbReference type="AlphaFoldDB" id="A0A1D7ZZE0"/>
<name>A0A1D7ZZE0_LIMFE</name>
<dbReference type="Proteomes" id="UP000094714">
    <property type="component" value="Chromosome"/>
</dbReference>
<accession>A0A1D7ZZE0</accession>
<keyword evidence="7 15" id="KW-0808">Transferase</keyword>
<comment type="catalytic activity">
    <reaction evidence="9 15">
        <text>L-valine + 2-oxoglutarate = 3-methyl-2-oxobutanoate + L-glutamate</text>
        <dbReference type="Rhea" id="RHEA:24813"/>
        <dbReference type="ChEBI" id="CHEBI:11851"/>
        <dbReference type="ChEBI" id="CHEBI:16810"/>
        <dbReference type="ChEBI" id="CHEBI:29985"/>
        <dbReference type="ChEBI" id="CHEBI:57762"/>
        <dbReference type="EC" id="2.6.1.42"/>
    </reaction>
</comment>
<dbReference type="InterPro" id="IPR018300">
    <property type="entry name" value="Aminotrans_IV_CS"/>
</dbReference>
<keyword evidence="15" id="KW-0100">Branched-chain amino acid biosynthesis</keyword>
<evidence type="ECO:0000256" key="10">
    <source>
        <dbReference type="ARBA" id="ARBA00048798"/>
    </source>
</evidence>
<protein>
    <recommendedName>
        <fullName evidence="15">Branched-chain-amino-acid aminotransferase</fullName>
        <ecNumber evidence="15">2.6.1.42</ecNumber>
    </recommendedName>
</protein>
<comment type="cofactor">
    <cofactor evidence="1 14">
        <name>pyridoxal 5'-phosphate</name>
        <dbReference type="ChEBI" id="CHEBI:597326"/>
    </cofactor>
</comment>
<dbReference type="FunFam" id="3.30.470.10:FF:000004">
    <property type="entry name" value="Branched-chain-amino-acid aminotransferase"/>
    <property type="match status" value="1"/>
</dbReference>
<evidence type="ECO:0000256" key="16">
    <source>
        <dbReference type="RuleBase" id="RU004519"/>
    </source>
</evidence>